<evidence type="ECO:0000256" key="2">
    <source>
        <dbReference type="ARBA" id="ARBA00022723"/>
    </source>
</evidence>
<dbReference type="InterPro" id="IPR001781">
    <property type="entry name" value="Znf_LIM"/>
</dbReference>
<feature type="domain" description="LIM zinc-binding" evidence="7">
    <location>
        <begin position="118"/>
        <end position="176"/>
    </location>
</feature>
<dbReference type="RefSeq" id="XP_001644503.1">
    <property type="nucleotide sequence ID" value="XM_001644453.1"/>
</dbReference>
<dbReference type="GO" id="GO:0046872">
    <property type="term" value="F:metal ion binding"/>
    <property type="evidence" value="ECO:0007669"/>
    <property type="project" value="UniProtKB-KW"/>
</dbReference>
<dbReference type="GO" id="GO:0043332">
    <property type="term" value="C:mating projection tip"/>
    <property type="evidence" value="ECO:0007669"/>
    <property type="project" value="EnsemblFungi"/>
</dbReference>
<keyword evidence="1" id="KW-0343">GTPase activation</keyword>
<dbReference type="SUPFAM" id="SSF48350">
    <property type="entry name" value="GTPase activation domain, GAP"/>
    <property type="match status" value="1"/>
</dbReference>
<keyword evidence="10" id="KW-1185">Reference proteome</keyword>
<dbReference type="PANTHER" id="PTHR14963:SF7">
    <property type="entry name" value="RHO GTPASE-ACTIVATING PROTEIN 19"/>
    <property type="match status" value="1"/>
</dbReference>
<keyword evidence="2 4" id="KW-0479">Metal-binding</keyword>
<dbReference type="GO" id="GO:0005096">
    <property type="term" value="F:GTPase activator activity"/>
    <property type="evidence" value="ECO:0007669"/>
    <property type="project" value="UniProtKB-KW"/>
</dbReference>
<dbReference type="InterPro" id="IPR008936">
    <property type="entry name" value="Rho_GTPase_activation_prot"/>
</dbReference>
<name>A7TM78_VANPO</name>
<dbReference type="eggNOG" id="KOG2710">
    <property type="taxonomic scope" value="Eukaryota"/>
</dbReference>
<dbReference type="GO" id="GO:0000755">
    <property type="term" value="P:cytogamy"/>
    <property type="evidence" value="ECO:0007669"/>
    <property type="project" value="EnsemblFungi"/>
</dbReference>
<dbReference type="SUPFAM" id="SSF57716">
    <property type="entry name" value="Glucocorticoid receptor-like (DNA-binding domain)"/>
    <property type="match status" value="2"/>
</dbReference>
<dbReference type="Gene3D" id="1.10.555.10">
    <property type="entry name" value="Rho GTPase activation protein"/>
    <property type="match status" value="1"/>
</dbReference>
<keyword evidence="5" id="KW-0175">Coiled coil</keyword>
<dbReference type="Proteomes" id="UP000000267">
    <property type="component" value="Unassembled WGS sequence"/>
</dbReference>
<dbReference type="GO" id="GO:0005737">
    <property type="term" value="C:cytoplasm"/>
    <property type="evidence" value="ECO:0007669"/>
    <property type="project" value="TreeGrafter"/>
</dbReference>
<dbReference type="HOGENOM" id="CLU_001321_1_0_1"/>
<dbReference type="AlphaFoldDB" id="A7TM78"/>
<dbReference type="GO" id="GO:0090334">
    <property type="term" value="P:regulation of cell wall (1-&gt;3)-beta-D-glucan biosynthetic process"/>
    <property type="evidence" value="ECO:0007669"/>
    <property type="project" value="EnsemblFungi"/>
</dbReference>
<dbReference type="InterPro" id="IPR000198">
    <property type="entry name" value="RhoGAP_dom"/>
</dbReference>
<feature type="coiled-coil region" evidence="5">
    <location>
        <begin position="302"/>
        <end position="337"/>
    </location>
</feature>
<evidence type="ECO:0008006" key="11">
    <source>
        <dbReference type="Google" id="ProtNLM"/>
    </source>
</evidence>
<feature type="region of interest" description="Disordered" evidence="6">
    <location>
        <begin position="616"/>
        <end position="637"/>
    </location>
</feature>
<dbReference type="GO" id="GO:0005935">
    <property type="term" value="C:cellular bud neck"/>
    <property type="evidence" value="ECO:0007669"/>
    <property type="project" value="EnsemblFungi"/>
</dbReference>
<keyword evidence="4" id="KW-0440">LIM domain</keyword>
<reference evidence="9 10" key="1">
    <citation type="journal article" date="2007" name="Proc. Natl. Acad. Sci. U.S.A.">
        <title>Independent sorting-out of thousands of duplicated gene pairs in two yeast species descended from a whole-genome duplication.</title>
        <authorList>
            <person name="Scannell D.R."/>
            <person name="Frank A.C."/>
            <person name="Conant G.C."/>
            <person name="Byrne K.P."/>
            <person name="Woolfit M."/>
            <person name="Wolfe K.H."/>
        </authorList>
    </citation>
    <scope>NUCLEOTIDE SEQUENCE [LARGE SCALE GENOMIC DNA]</scope>
    <source>
        <strain evidence="10">ATCC 22028 / DSM 70294 / BCRC 21397 / CBS 2163 / NBRC 10782 / NRRL Y-8283 / UCD 57-17</strain>
    </source>
</reference>
<dbReference type="OrthoDB" id="20689at2759"/>
<dbReference type="STRING" id="436907.A7TM78"/>
<dbReference type="EMBL" id="DS480420">
    <property type="protein sequence ID" value="EDO16645.1"/>
    <property type="molecule type" value="Genomic_DNA"/>
</dbReference>
<feature type="domain" description="LIM zinc-binding" evidence="7">
    <location>
        <begin position="451"/>
        <end position="515"/>
    </location>
</feature>
<dbReference type="PhylomeDB" id="A7TM78"/>
<gene>
    <name evidence="9" type="ORF">Kpol_529p25</name>
</gene>
<dbReference type="CDD" id="cd08368">
    <property type="entry name" value="LIM"/>
    <property type="match status" value="1"/>
</dbReference>
<dbReference type="CDD" id="cd09391">
    <property type="entry name" value="LIM1_Lrg1p_like"/>
    <property type="match status" value="1"/>
</dbReference>
<dbReference type="Pfam" id="PF00412">
    <property type="entry name" value="LIM"/>
    <property type="match status" value="3"/>
</dbReference>
<evidence type="ECO:0000313" key="10">
    <source>
        <dbReference type="Proteomes" id="UP000000267"/>
    </source>
</evidence>
<dbReference type="SMART" id="SM00324">
    <property type="entry name" value="RhoGAP"/>
    <property type="match status" value="1"/>
</dbReference>
<evidence type="ECO:0000256" key="4">
    <source>
        <dbReference type="PROSITE-ProRule" id="PRU00125"/>
    </source>
</evidence>
<dbReference type="PROSITE" id="PS00478">
    <property type="entry name" value="LIM_DOMAIN_1"/>
    <property type="match status" value="2"/>
</dbReference>
<sequence>MQNLPNTSRLGKKHEEMSERPSINQYNTSINNSNHTDLINFSKKPEKICSNCGLPILQNNKSNKSTLKALGKYYHEQCFKCHDCSKPLIPKYFPYEIADTKETLLLCQYDYFKRHDLLCHVCDKPLRGLYYTAFGERYDEEHFSCSICGEACGVKKCFMKDGKLFCRYHFLKYFSKRCNGCQYPISDRYIEFPRGEEIQCWHPECYGIHKYWHVMLSSYKLGLSPVPTVAYKKGDIIDDTKPTKSEMDSQMQAFITILTKTWSVLYKFEEHTASCISDMFQYLTSVDQLKGLESAALLVLKIECLFKSLNFLKNNLEQETNEAIEDTKSEVVEEESQEDAFKLTSQNGNFNLKKLSRNLTSKIMVYLQLLRKLNSEVESSNVKIASFMSIITGLAHYLKLLTRCGLYMALEMNQKSHTSVNLLKFLKEVEKNELYESNPFQYIKLSVKVTDNCYSCGKYIQEECIQYQDKRWHTDCLVCSACHNSININNLSDATFNSTKSLVLCADCSIDDPISIPGFKYVSRLSQLIFLLKIALVRSKAVTETQLKNKSTNHKAKNAKEAIKMQESYVRTLNDITKLKSRRESVRIARKQNVRMSMLLEKTDTEYNATAVELEDKVISDTEPPNSSKDPSSPENVFSAARSLTLDDISRIVAAEQARELRPNAFTHFKKLNEIGEESIRVLNKNGCIYYSQLSTTDLSLLRAISFSILSVNDKLLEGMSDLSQLTPVLEKVEKGNSSMKFWIKMKEMINKDSKKSSTKKLFGASLEELCIKYGVQSDLGVGPSKIQVPIIVDELISCLRQMDLSVEGIFRINGNIRRLRELSAAIDKNPSVIPDLSKESAIQLSALLKKFIRSLPEPLMTKSLYQLWINAAKIENENEKRKVMSLIYSMLPIYNRNVLEVIFSFLYWTSSFSHIENEMGSKMDIHNLSTVMTPNILYSSTEDNSTGIQQSTNDTTKPSTYHDAFAQNEGENYFLAIEVIDYLITHNEEIAMVPKYLNNLLSEIKANKLDNYECIKSFVIKELSANSYKFDSQDNELKSKTMKMVHSPSIITQNEKSLDQ</sequence>
<dbReference type="GO" id="GO:0060237">
    <property type="term" value="P:regulation of fungal-type cell wall organization"/>
    <property type="evidence" value="ECO:0007669"/>
    <property type="project" value="EnsemblFungi"/>
</dbReference>
<dbReference type="GeneID" id="5544804"/>
<dbReference type="Gene3D" id="2.10.110.10">
    <property type="entry name" value="Cysteine Rich Protein"/>
    <property type="match status" value="3"/>
</dbReference>
<organism evidence="10">
    <name type="scientific">Vanderwaltozyma polyspora (strain ATCC 22028 / DSM 70294 / BCRC 21397 / CBS 2163 / NBRC 10782 / NRRL Y-8283 / UCD 57-17)</name>
    <name type="common">Kluyveromyces polysporus</name>
    <dbReference type="NCBI Taxonomy" id="436907"/>
    <lineage>
        <taxon>Eukaryota</taxon>
        <taxon>Fungi</taxon>
        <taxon>Dikarya</taxon>
        <taxon>Ascomycota</taxon>
        <taxon>Saccharomycotina</taxon>
        <taxon>Saccharomycetes</taxon>
        <taxon>Saccharomycetales</taxon>
        <taxon>Saccharomycetaceae</taxon>
        <taxon>Vanderwaltozyma</taxon>
    </lineage>
</organism>
<feature type="region of interest" description="Disordered" evidence="6">
    <location>
        <begin position="1"/>
        <end position="29"/>
    </location>
</feature>
<protein>
    <recommendedName>
        <fullName evidence="11">Rho-GTPase-activating protein LRG1</fullName>
    </recommendedName>
</protein>
<evidence type="ECO:0000256" key="5">
    <source>
        <dbReference type="SAM" id="Coils"/>
    </source>
</evidence>
<evidence type="ECO:0000256" key="3">
    <source>
        <dbReference type="ARBA" id="ARBA00022833"/>
    </source>
</evidence>
<keyword evidence="3 4" id="KW-0862">Zinc</keyword>
<evidence type="ECO:0000259" key="8">
    <source>
        <dbReference type="PROSITE" id="PS50238"/>
    </source>
</evidence>
<evidence type="ECO:0000259" key="7">
    <source>
        <dbReference type="PROSITE" id="PS50023"/>
    </source>
</evidence>
<evidence type="ECO:0000256" key="1">
    <source>
        <dbReference type="ARBA" id="ARBA00022468"/>
    </source>
</evidence>
<evidence type="ECO:0000256" key="6">
    <source>
        <dbReference type="SAM" id="MobiDB-lite"/>
    </source>
</evidence>
<dbReference type="SMART" id="SM00132">
    <property type="entry name" value="LIM"/>
    <property type="match status" value="3"/>
</dbReference>
<dbReference type="GO" id="GO:0000131">
    <property type="term" value="C:incipient cellular bud site"/>
    <property type="evidence" value="ECO:0007669"/>
    <property type="project" value="EnsemblFungi"/>
</dbReference>
<dbReference type="PROSITE" id="PS50238">
    <property type="entry name" value="RHOGAP"/>
    <property type="match status" value="1"/>
</dbReference>
<dbReference type="PROSITE" id="PS50023">
    <property type="entry name" value="LIM_DOMAIN_2"/>
    <property type="match status" value="3"/>
</dbReference>
<dbReference type="OMA" id="WQMQSSV"/>
<feature type="domain" description="Rho-GAP" evidence="8">
    <location>
        <begin position="765"/>
        <end position="992"/>
    </location>
</feature>
<dbReference type="CDD" id="cd09393">
    <property type="entry name" value="LIM3_Lrg1p_like"/>
    <property type="match status" value="1"/>
</dbReference>
<dbReference type="PANTHER" id="PTHR14963">
    <property type="entry name" value="RHO GTPASE ACTIVATING PROTEIN 18,19-RELATED"/>
    <property type="match status" value="1"/>
</dbReference>
<feature type="domain" description="LIM zinc-binding" evidence="7">
    <location>
        <begin position="47"/>
        <end position="117"/>
    </location>
</feature>
<dbReference type="eggNOG" id="KOG1703">
    <property type="taxonomic scope" value="Eukaryota"/>
</dbReference>
<feature type="compositionally biased region" description="Polar residues" evidence="6">
    <location>
        <begin position="623"/>
        <end position="636"/>
    </location>
</feature>
<evidence type="ECO:0000313" key="9">
    <source>
        <dbReference type="EMBL" id="EDO16645.1"/>
    </source>
</evidence>
<dbReference type="GO" id="GO:0005934">
    <property type="term" value="C:cellular bud tip"/>
    <property type="evidence" value="ECO:0007669"/>
    <property type="project" value="EnsemblFungi"/>
</dbReference>
<dbReference type="Pfam" id="PF00620">
    <property type="entry name" value="RhoGAP"/>
    <property type="match status" value="1"/>
</dbReference>
<dbReference type="InParanoid" id="A7TM78"/>
<proteinExistence type="predicted"/>
<dbReference type="FunCoup" id="A7TM78">
    <property type="interactions" value="27"/>
</dbReference>
<dbReference type="GO" id="GO:0035024">
    <property type="term" value="P:negative regulation of Rho protein signal transduction"/>
    <property type="evidence" value="ECO:0007669"/>
    <property type="project" value="EnsemblFungi"/>
</dbReference>
<dbReference type="KEGG" id="vpo:Kpol_529p25"/>
<dbReference type="GO" id="GO:0007165">
    <property type="term" value="P:signal transduction"/>
    <property type="evidence" value="ECO:0007669"/>
    <property type="project" value="InterPro"/>
</dbReference>
<accession>A7TM78</accession>